<name>A0A8W7Q1T6_ANOCL</name>
<organism evidence="2">
    <name type="scientific">Anopheles coluzzii</name>
    <name type="common">African malaria mosquito</name>
    <dbReference type="NCBI Taxonomy" id="1518534"/>
    <lineage>
        <taxon>Eukaryota</taxon>
        <taxon>Metazoa</taxon>
        <taxon>Ecdysozoa</taxon>
        <taxon>Arthropoda</taxon>
        <taxon>Hexapoda</taxon>
        <taxon>Insecta</taxon>
        <taxon>Pterygota</taxon>
        <taxon>Neoptera</taxon>
        <taxon>Endopterygota</taxon>
        <taxon>Diptera</taxon>
        <taxon>Nematocera</taxon>
        <taxon>Culicoidea</taxon>
        <taxon>Culicidae</taxon>
        <taxon>Anophelinae</taxon>
        <taxon>Anopheles</taxon>
    </lineage>
</organism>
<evidence type="ECO:0000256" key="1">
    <source>
        <dbReference type="SAM" id="MobiDB-lite"/>
    </source>
</evidence>
<dbReference type="Proteomes" id="UP000075882">
    <property type="component" value="Unassembled WGS sequence"/>
</dbReference>
<dbReference type="AlphaFoldDB" id="A0A8W7Q1T6"/>
<protein>
    <submittedName>
        <fullName evidence="2">Uncharacterized protein</fullName>
    </submittedName>
</protein>
<dbReference type="EnsemblMetazoa" id="ACOM041579-RA">
    <property type="protein sequence ID" value="ACOM041579-PA.1"/>
    <property type="gene ID" value="ACOM041579"/>
</dbReference>
<dbReference type="VEuPathDB" id="VectorBase:ACON2_036073"/>
<feature type="region of interest" description="Disordered" evidence="1">
    <location>
        <begin position="50"/>
        <end position="79"/>
    </location>
</feature>
<feature type="region of interest" description="Disordered" evidence="1">
    <location>
        <begin position="1"/>
        <end position="34"/>
    </location>
</feature>
<sequence length="124" mass="14073">MRNQTQSKRRAEINPSHPSKQESTFQTRGSGLGKQKVTKMLRNCGCFQRARRSSSFEDSSSCRSSEIERGGEMTPHSGSLLKLFTSKGWCRQWRKSGRGMSMTKIERRIGEIKLESMQPAVGQM</sequence>
<accession>A0A8W7Q1T6</accession>
<feature type="compositionally biased region" description="Polar residues" evidence="1">
    <location>
        <begin position="16"/>
        <end position="29"/>
    </location>
</feature>
<reference evidence="2" key="1">
    <citation type="submission" date="2022-08" db="UniProtKB">
        <authorList>
            <consortium name="EnsemblMetazoa"/>
        </authorList>
    </citation>
    <scope>IDENTIFICATION</scope>
</reference>
<evidence type="ECO:0000313" key="2">
    <source>
        <dbReference type="EnsemblMetazoa" id="ACOM041579-PA.1"/>
    </source>
</evidence>
<proteinExistence type="predicted"/>